<dbReference type="Pfam" id="PF12710">
    <property type="entry name" value="HAD"/>
    <property type="match status" value="1"/>
</dbReference>
<dbReference type="InterPro" id="IPR017718">
    <property type="entry name" value="HAD-SF_hydro_IB_MtnX"/>
</dbReference>
<evidence type="ECO:0000256" key="2">
    <source>
        <dbReference type="ARBA" id="ARBA00022801"/>
    </source>
</evidence>
<comment type="caution">
    <text evidence="5">The sequence shown here is derived from an EMBL/GenBank/DDBJ whole genome shotgun (WGS) entry which is preliminary data.</text>
</comment>
<comment type="catalytic activity">
    <reaction evidence="4">
        <text>2-hydroxy-5-methylsulfanyl-3-oxopent-1-enyl phosphate + H2O = 1,2-dihydroxy-5-(methylsulfanyl)pent-1-en-3-one + phosphate</text>
        <dbReference type="Rhea" id="RHEA:14481"/>
        <dbReference type="ChEBI" id="CHEBI:15377"/>
        <dbReference type="ChEBI" id="CHEBI:43474"/>
        <dbReference type="ChEBI" id="CHEBI:49252"/>
        <dbReference type="ChEBI" id="CHEBI:59505"/>
        <dbReference type="EC" id="3.1.3.87"/>
    </reaction>
</comment>
<evidence type="ECO:0000256" key="4">
    <source>
        <dbReference type="HAMAP-Rule" id="MF_01680"/>
    </source>
</evidence>
<keyword evidence="3 4" id="KW-0486">Methionine biosynthesis</keyword>
<dbReference type="NCBIfam" id="TIGR03333">
    <property type="entry name" value="salvage_mtnX"/>
    <property type="match status" value="1"/>
</dbReference>
<dbReference type="NCBIfam" id="NF007103">
    <property type="entry name" value="PRK09552.1"/>
    <property type="match status" value="1"/>
</dbReference>
<dbReference type="Proteomes" id="UP001157946">
    <property type="component" value="Unassembled WGS sequence"/>
</dbReference>
<evidence type="ECO:0000256" key="1">
    <source>
        <dbReference type="ARBA" id="ARBA00022605"/>
    </source>
</evidence>
<dbReference type="InterPro" id="IPR023214">
    <property type="entry name" value="HAD_sf"/>
</dbReference>
<comment type="function">
    <text evidence="4">Dephosphorylates 2-hydroxy-3-keto-5-methylthiopentenyl-1-phosphate (HK-MTPenyl-1-P) yielding 1,2-dihydroxy-3-keto-5-methylthiopentene (DHK-MTPene).</text>
</comment>
<dbReference type="RefSeq" id="WP_284724087.1">
    <property type="nucleotide sequence ID" value="NZ_FXTU01000002.1"/>
</dbReference>
<dbReference type="InterPro" id="IPR006384">
    <property type="entry name" value="HAD_hydro_PyrdxlP_Pase-like"/>
</dbReference>
<keyword evidence="6" id="KW-1185">Reference proteome</keyword>
<dbReference type="Gene3D" id="3.40.50.1000">
    <property type="entry name" value="HAD superfamily/HAD-like"/>
    <property type="match status" value="1"/>
</dbReference>
<dbReference type="Gene3D" id="3.90.1470.20">
    <property type="match status" value="1"/>
</dbReference>
<keyword evidence="2 4" id="KW-0378">Hydrolase</keyword>
<dbReference type="AlphaFoldDB" id="A0AA45WM14"/>
<dbReference type="GO" id="GO:0043716">
    <property type="term" value="F:2-hydroxy-3-keto-5-methylthiopentenyl-1-phosphate phosphatase activity"/>
    <property type="evidence" value="ECO:0007669"/>
    <property type="project" value="UniProtKB-UniRule"/>
</dbReference>
<dbReference type="EC" id="3.1.3.87" evidence="4"/>
<gene>
    <name evidence="4" type="primary">mtnX</name>
    <name evidence="5" type="ORF">SAMN06265361_102433</name>
</gene>
<protein>
    <recommendedName>
        <fullName evidence="4">2-hydroxy-3-keto-5-methylthiopentenyl-1-phosphate phosphatase</fullName>
        <shortName evidence="4">HK-MTPenyl-1-P phosphatase</shortName>
        <ecNumber evidence="4">3.1.3.87</ecNumber>
    </recommendedName>
</protein>
<evidence type="ECO:0000256" key="3">
    <source>
        <dbReference type="ARBA" id="ARBA00023167"/>
    </source>
</evidence>
<dbReference type="HAMAP" id="MF_01680">
    <property type="entry name" value="Salvage_MtnX"/>
    <property type="match status" value="1"/>
</dbReference>
<name>A0AA45WM14_9BACL</name>
<keyword evidence="1 4" id="KW-0028">Amino-acid biosynthesis</keyword>
<evidence type="ECO:0000313" key="6">
    <source>
        <dbReference type="Proteomes" id="UP001157946"/>
    </source>
</evidence>
<proteinExistence type="inferred from homology"/>
<dbReference type="PANTHER" id="PTHR28181:SF2">
    <property type="entry name" value="PHOSPHORIC MONOESTER HYDROLASE"/>
    <property type="match status" value="1"/>
</dbReference>
<dbReference type="CDD" id="cd07524">
    <property type="entry name" value="HAD_Pase"/>
    <property type="match status" value="1"/>
</dbReference>
<evidence type="ECO:0000313" key="5">
    <source>
        <dbReference type="EMBL" id="SMP13039.1"/>
    </source>
</evidence>
<dbReference type="InterPro" id="IPR050849">
    <property type="entry name" value="HAD-like_hydrolase_phosphatase"/>
</dbReference>
<dbReference type="NCBIfam" id="TIGR01488">
    <property type="entry name" value="HAD-SF-IB"/>
    <property type="match status" value="1"/>
</dbReference>
<dbReference type="PANTHER" id="PTHR28181">
    <property type="entry name" value="UPF0655 PROTEIN YCR015C"/>
    <property type="match status" value="1"/>
</dbReference>
<dbReference type="SUPFAM" id="SSF56784">
    <property type="entry name" value="HAD-like"/>
    <property type="match status" value="1"/>
</dbReference>
<dbReference type="GO" id="GO:0019509">
    <property type="term" value="P:L-methionine salvage from methylthioadenosine"/>
    <property type="evidence" value="ECO:0007669"/>
    <property type="project" value="UniProtKB-UniRule"/>
</dbReference>
<dbReference type="InterPro" id="IPR036412">
    <property type="entry name" value="HAD-like_sf"/>
</dbReference>
<dbReference type="NCBIfam" id="TIGR01489">
    <property type="entry name" value="DKMTPPase-SF"/>
    <property type="match status" value="1"/>
</dbReference>
<comment type="similarity">
    <text evidence="4">Belongs to the HAD-like hydrolase superfamily. MtnX family.</text>
</comment>
<reference evidence="5" key="1">
    <citation type="submission" date="2017-05" db="EMBL/GenBank/DDBJ databases">
        <authorList>
            <person name="Varghese N."/>
            <person name="Submissions S."/>
        </authorList>
    </citation>
    <scope>NUCLEOTIDE SEQUENCE</scope>
    <source>
        <strain evidence="5">DSM 45262</strain>
    </source>
</reference>
<comment type="pathway">
    <text evidence="4">Amino-acid biosynthesis; L-methionine biosynthesis via salvage pathway; L-methionine from S-methyl-5-thio-alpha-D-ribose 1-phosphate: step 4/6.</text>
</comment>
<dbReference type="EMBL" id="FXTU01000002">
    <property type="protein sequence ID" value="SMP13039.1"/>
    <property type="molecule type" value="Genomic_DNA"/>
</dbReference>
<sequence>MSRQPILFCDFDGTVTETDNIIAIMKKFNPPGWEAIKEDVLAQRRSIRSGVGQMFAMLPSSLKEDIVRFVLEHARLRSGFPEFVRFAQDHGIPLYIVSGGIDFFVHPMLEGLVDQANIYCNGSDFSGETIRILWPHACDESCQNDCGLCKPAILKQYPKERYHRIVIGDSITDLAAAKQADEVFARDFLVKKCEELAIAHTPFNTFYDIISSLEQKGVVA</sequence>
<organism evidence="5 6">
    <name type="scientific">Laceyella tengchongensis</name>
    <dbReference type="NCBI Taxonomy" id="574699"/>
    <lineage>
        <taxon>Bacteria</taxon>
        <taxon>Bacillati</taxon>
        <taxon>Bacillota</taxon>
        <taxon>Bacilli</taxon>
        <taxon>Bacillales</taxon>
        <taxon>Thermoactinomycetaceae</taxon>
        <taxon>Laceyella</taxon>
    </lineage>
</organism>
<accession>A0AA45WM14</accession>